<organism evidence="2 3">
    <name type="scientific">Blastomyces percursus</name>
    <dbReference type="NCBI Taxonomy" id="1658174"/>
    <lineage>
        <taxon>Eukaryota</taxon>
        <taxon>Fungi</taxon>
        <taxon>Dikarya</taxon>
        <taxon>Ascomycota</taxon>
        <taxon>Pezizomycotina</taxon>
        <taxon>Eurotiomycetes</taxon>
        <taxon>Eurotiomycetidae</taxon>
        <taxon>Onygenales</taxon>
        <taxon>Ajellomycetaceae</taxon>
        <taxon>Blastomyces</taxon>
    </lineage>
</organism>
<dbReference type="VEuPathDB" id="FungiDB:ACJ73_08562"/>
<keyword evidence="3" id="KW-1185">Reference proteome</keyword>
<accession>A0A1J9QIT0</accession>
<feature type="compositionally biased region" description="Polar residues" evidence="1">
    <location>
        <begin position="105"/>
        <end position="122"/>
    </location>
</feature>
<name>A0A1J9QIT0_9EURO</name>
<evidence type="ECO:0000313" key="3">
    <source>
        <dbReference type="Proteomes" id="UP000242791"/>
    </source>
</evidence>
<sequence length="170" mass="19548">MAPKAPGLQKHLRILQRCEDKQQGFKIKCNTVRSLFQVQPRFLDKLFLNYEKIMVKNVLLTQENMELRSANEKQSQRRKRKSTYIPHGGAAQRVRTDKGDDKDSTQINAENSARGNDRNSIQVAAEDSIQRNDGEYTQEANNPVRRKRAPNRCSVCRALEHTARNCPRLG</sequence>
<gene>
    <name evidence="2" type="ORF">ACJ73_08562</name>
</gene>
<dbReference type="Proteomes" id="UP000242791">
    <property type="component" value="Unassembled WGS sequence"/>
</dbReference>
<reference evidence="2 3" key="1">
    <citation type="submission" date="2015-08" db="EMBL/GenBank/DDBJ databases">
        <title>Emmonsia species relationships and genome sequence.</title>
        <authorList>
            <person name="Cuomo C.A."/>
            <person name="Schwartz I.S."/>
            <person name="Kenyon C."/>
            <person name="De Hoog G.S."/>
            <person name="Govender N.P."/>
            <person name="Botha A."/>
            <person name="Moreno L."/>
            <person name="De Vries M."/>
            <person name="Munoz J.F."/>
            <person name="Stielow J.B."/>
        </authorList>
    </citation>
    <scope>NUCLEOTIDE SEQUENCE [LARGE SCALE GENOMIC DNA]</scope>
    <source>
        <strain evidence="2 3">EI222</strain>
    </source>
</reference>
<comment type="caution">
    <text evidence="2">The sequence shown here is derived from an EMBL/GenBank/DDBJ whole genome shotgun (WGS) entry which is preliminary data.</text>
</comment>
<dbReference type="EMBL" id="LGTZ01002059">
    <property type="protein sequence ID" value="OJD20107.1"/>
    <property type="molecule type" value="Genomic_DNA"/>
</dbReference>
<protein>
    <submittedName>
        <fullName evidence="2">Uncharacterized protein</fullName>
    </submittedName>
</protein>
<evidence type="ECO:0000256" key="1">
    <source>
        <dbReference type="SAM" id="MobiDB-lite"/>
    </source>
</evidence>
<feature type="region of interest" description="Disordered" evidence="1">
    <location>
        <begin position="68"/>
        <end position="147"/>
    </location>
</feature>
<evidence type="ECO:0000313" key="2">
    <source>
        <dbReference type="EMBL" id="OJD20107.1"/>
    </source>
</evidence>
<dbReference type="AlphaFoldDB" id="A0A1J9QIT0"/>
<feature type="compositionally biased region" description="Basic and acidic residues" evidence="1">
    <location>
        <begin position="94"/>
        <end position="104"/>
    </location>
</feature>
<proteinExistence type="predicted"/>